<feature type="region of interest" description="Disordered" evidence="1">
    <location>
        <begin position="914"/>
        <end position="938"/>
    </location>
</feature>
<evidence type="ECO:0000313" key="3">
    <source>
        <dbReference type="EMBL" id="GEX14309.1"/>
    </source>
</evidence>
<dbReference type="SUPFAM" id="SSF56672">
    <property type="entry name" value="DNA/RNA polymerases"/>
    <property type="match status" value="1"/>
</dbReference>
<feature type="compositionally biased region" description="Basic and acidic residues" evidence="1">
    <location>
        <begin position="831"/>
        <end position="851"/>
    </location>
</feature>
<dbReference type="EMBL" id="BKCJ010091785">
    <property type="protein sequence ID" value="GEX14309.1"/>
    <property type="molecule type" value="Genomic_DNA"/>
</dbReference>
<gene>
    <name evidence="3" type="ORF">Tci_286284</name>
</gene>
<proteinExistence type="predicted"/>
<dbReference type="InterPro" id="IPR043502">
    <property type="entry name" value="DNA/RNA_pol_sf"/>
</dbReference>
<dbReference type="Pfam" id="PF07727">
    <property type="entry name" value="RVT_2"/>
    <property type="match status" value="1"/>
</dbReference>
<feature type="compositionally biased region" description="Basic and acidic residues" evidence="1">
    <location>
        <begin position="1065"/>
        <end position="1074"/>
    </location>
</feature>
<organism evidence="3">
    <name type="scientific">Tanacetum cinerariifolium</name>
    <name type="common">Dalmatian daisy</name>
    <name type="synonym">Chrysanthemum cinerariifolium</name>
    <dbReference type="NCBI Taxonomy" id="118510"/>
    <lineage>
        <taxon>Eukaryota</taxon>
        <taxon>Viridiplantae</taxon>
        <taxon>Streptophyta</taxon>
        <taxon>Embryophyta</taxon>
        <taxon>Tracheophyta</taxon>
        <taxon>Spermatophyta</taxon>
        <taxon>Magnoliopsida</taxon>
        <taxon>eudicotyledons</taxon>
        <taxon>Gunneridae</taxon>
        <taxon>Pentapetalae</taxon>
        <taxon>asterids</taxon>
        <taxon>campanulids</taxon>
        <taxon>Asterales</taxon>
        <taxon>Asteraceae</taxon>
        <taxon>Asteroideae</taxon>
        <taxon>Anthemideae</taxon>
        <taxon>Anthemidinae</taxon>
        <taxon>Tanacetum</taxon>
    </lineage>
</organism>
<sequence>MYHILGIEPHFENIIKNGPFIPVTAGQRKPEGQWTEDERNAANLDQRLKSLIMSDIQDSHNDEENTRSSHEYLNDLEEEYQGRDLLTKSKRFFKKGTQSASASKAATVKNKGLIAEAYEWDKEEMSSDDNEMVEVKVLMTLAEKMMLILPAESQRNTTNPSVAFIDSLVTKYDSTDEYSVCSTPLPPLKKLAPAKGNKSSLALKVNSAPAGKLKIVKIKDDPPLAIVIKELNDLKLQISKNQGEALQAKKAEALKLTRTELSNANRSKTPTKRVFTKVAFVNGLKYNLISISQLYDAKYIVHFDEKRGTMFNSKKKAVMIAPRSPRPSESLTFNKRRQQTEETYHIIFDESPDAIKFLKPSVDNINIAKNERYPPDEYIHPYEPSQRCQTNNNVVSFIEPYEFPEPVVLETKVSPDKNGQTDQNDQSVQTDAILNVDHSEHSNHTDEKVIDNLLNTKDIQISEHSSSPRVEDTSNKYIKLVNIIGNPGAGMLTRAMAKEIGATSAHECLFVDFLSEEEPKKQEGIDYDETFAPVTRLEAIWIFLAFATYMNFIVYQINVKSAFLKGKLKEEVFGKQPPGFESYEFPNHVCILDKAFYGLKQAPRACIKLCKQFAKLMTQRYEMSMMGVFTYFLRFHIKQYERGISINQEKYVKDLLKKYDVNGSLVKTPIVTPNNLGPDLSGKAINDTQHRGMIGSLMYLTASRPDIQFLTSFYARYQANPKESHLIAIKRIFRYLKGTPSLSMWYPKCLGFDLKEYSDFEYAGCNMDRKSTSVEAEYVAAAECCANILWTKSQLTNYDIVYKKPNQTEGPPFTDHIKVICNLNLHVDSKAPKPSLHTEEVPQGKKPEAKSRLIRKQSLKCIYESKIEASKSKISQLEKETQSSLAKDKSPSYLLLPTLVVGEMHKKAHQAAGGITSLGATKEDGAHSQLSSDQTKSAGDGLKAAQIDLGTNKESRADGISKKIKQEDLSDLLKDTRYAFFTPEFPQDEQLLFQMRVKRRRTKLKALPVLVSLVQKQLKTLDSLPSLLNKVTETLNRFATVVKNASRATPKGVLSPGQATASPAEGEKNTTKDA</sequence>
<dbReference type="PANTHER" id="PTHR11439:SF463">
    <property type="entry name" value="REVERSE TRANSCRIPTASE TY1_COPIA-TYPE DOMAIN-CONTAINING PROTEIN"/>
    <property type="match status" value="1"/>
</dbReference>
<dbReference type="PANTHER" id="PTHR11439">
    <property type="entry name" value="GAG-POL-RELATED RETROTRANSPOSON"/>
    <property type="match status" value="1"/>
</dbReference>
<evidence type="ECO:0000256" key="1">
    <source>
        <dbReference type="SAM" id="MobiDB-lite"/>
    </source>
</evidence>
<evidence type="ECO:0000259" key="2">
    <source>
        <dbReference type="Pfam" id="PF07727"/>
    </source>
</evidence>
<name>A0A699H0Q1_TANCI</name>
<feature type="domain" description="Reverse transcriptase Ty1/copia-type" evidence="2">
    <location>
        <begin position="522"/>
        <end position="605"/>
    </location>
</feature>
<feature type="compositionally biased region" description="Polar residues" evidence="1">
    <location>
        <begin position="928"/>
        <end position="937"/>
    </location>
</feature>
<feature type="region of interest" description="Disordered" evidence="1">
    <location>
        <begin position="831"/>
        <end position="852"/>
    </location>
</feature>
<dbReference type="AlphaFoldDB" id="A0A699H0Q1"/>
<reference evidence="3" key="1">
    <citation type="journal article" date="2019" name="Sci. Rep.">
        <title>Draft genome of Tanacetum cinerariifolium, the natural source of mosquito coil.</title>
        <authorList>
            <person name="Yamashiro T."/>
            <person name="Shiraishi A."/>
            <person name="Satake H."/>
            <person name="Nakayama K."/>
        </authorList>
    </citation>
    <scope>NUCLEOTIDE SEQUENCE</scope>
</reference>
<dbReference type="InterPro" id="IPR013103">
    <property type="entry name" value="RVT_2"/>
</dbReference>
<protein>
    <recommendedName>
        <fullName evidence="2">Reverse transcriptase Ty1/copia-type domain-containing protein</fullName>
    </recommendedName>
</protein>
<comment type="caution">
    <text evidence="3">The sequence shown here is derived from an EMBL/GenBank/DDBJ whole genome shotgun (WGS) entry which is preliminary data.</text>
</comment>
<feature type="region of interest" description="Disordered" evidence="1">
    <location>
        <begin position="1046"/>
        <end position="1074"/>
    </location>
</feature>
<accession>A0A699H0Q1</accession>